<dbReference type="AlphaFoldDB" id="A0A1H5Z8Q8"/>
<evidence type="ECO:0000313" key="2">
    <source>
        <dbReference type="Proteomes" id="UP000236737"/>
    </source>
</evidence>
<protein>
    <submittedName>
        <fullName evidence="1">Uncharacterized protein</fullName>
    </submittedName>
</protein>
<keyword evidence="2" id="KW-1185">Reference proteome</keyword>
<reference evidence="2" key="1">
    <citation type="submission" date="2016-10" db="EMBL/GenBank/DDBJ databases">
        <authorList>
            <person name="Varghese N."/>
            <person name="Submissions S."/>
        </authorList>
    </citation>
    <scope>NUCLEOTIDE SEQUENCE [LARGE SCALE GENOMIC DNA]</scope>
    <source>
        <strain evidence="2">CGMCC 1.9230</strain>
    </source>
</reference>
<accession>A0A1H5Z8Q8</accession>
<dbReference type="RefSeq" id="WP_104000341.1">
    <property type="nucleotide sequence ID" value="NZ_FNVP01000009.1"/>
</dbReference>
<organism evidence="1 2">
    <name type="scientific">Flavobacterium urumqiense</name>
    <dbReference type="NCBI Taxonomy" id="935224"/>
    <lineage>
        <taxon>Bacteria</taxon>
        <taxon>Pseudomonadati</taxon>
        <taxon>Bacteroidota</taxon>
        <taxon>Flavobacteriia</taxon>
        <taxon>Flavobacteriales</taxon>
        <taxon>Flavobacteriaceae</taxon>
        <taxon>Flavobacterium</taxon>
    </lineage>
</organism>
<proteinExistence type="predicted"/>
<dbReference type="Proteomes" id="UP000236737">
    <property type="component" value="Unassembled WGS sequence"/>
</dbReference>
<dbReference type="EMBL" id="FNVP01000009">
    <property type="protein sequence ID" value="SEG31736.1"/>
    <property type="molecule type" value="Genomic_DNA"/>
</dbReference>
<gene>
    <name evidence="1" type="ORF">SAMN04488130_109123</name>
</gene>
<dbReference type="OrthoDB" id="1363137at2"/>
<sequence length="114" mass="13088">MQKEIISLKEGLTILNQKDIKGTLIPFDLTYRTFNATSKRGGKLKTYSGARLLLEKNPNAIHRDTIENILVPIKKTKNAKHFENRTRNIELSDETVVTICIDFIISINNKEIIY</sequence>
<name>A0A1H5Z8Q8_9FLAO</name>
<evidence type="ECO:0000313" key="1">
    <source>
        <dbReference type="EMBL" id="SEG31736.1"/>
    </source>
</evidence>